<dbReference type="Gene3D" id="3.30.505.10">
    <property type="entry name" value="SH2 domain"/>
    <property type="match status" value="1"/>
</dbReference>
<evidence type="ECO:0000256" key="10">
    <source>
        <dbReference type="ARBA" id="ARBA00022741"/>
    </source>
</evidence>
<dbReference type="GO" id="GO:0005125">
    <property type="term" value="F:cytokine activity"/>
    <property type="evidence" value="ECO:0007669"/>
    <property type="project" value="InterPro"/>
</dbReference>
<dbReference type="SUPFAM" id="SSF55550">
    <property type="entry name" value="SH2 domain"/>
    <property type="match status" value="1"/>
</dbReference>
<dbReference type="GO" id="GO:0006954">
    <property type="term" value="P:inflammatory response"/>
    <property type="evidence" value="ECO:0007669"/>
    <property type="project" value="InterPro"/>
</dbReference>
<dbReference type="Gene3D" id="2.30.30.40">
    <property type="entry name" value="SH3 Domains"/>
    <property type="match status" value="1"/>
</dbReference>
<feature type="domain" description="SH2" evidence="25">
    <location>
        <begin position="280"/>
        <end position="376"/>
    </location>
</feature>
<dbReference type="InterPro" id="IPR000980">
    <property type="entry name" value="SH2"/>
</dbReference>
<evidence type="ECO:0000256" key="11">
    <source>
        <dbReference type="ARBA" id="ARBA00022771"/>
    </source>
</evidence>
<proteinExistence type="inferred from homology"/>
<keyword evidence="8" id="KW-0519">Myristate</keyword>
<dbReference type="InterPro" id="IPR017441">
    <property type="entry name" value="Protein_kinase_ATP_BS"/>
</dbReference>
<comment type="similarity">
    <text evidence="3">Belongs to the IL-1 family.</text>
</comment>
<evidence type="ECO:0000256" key="13">
    <source>
        <dbReference type="ARBA" id="ARBA00022833"/>
    </source>
</evidence>
<dbReference type="Gene3D" id="1.10.510.10">
    <property type="entry name" value="Transferase(Phosphotransferase) domain 1"/>
    <property type="match status" value="1"/>
</dbReference>
<evidence type="ECO:0000256" key="14">
    <source>
        <dbReference type="ARBA" id="ARBA00022840"/>
    </source>
</evidence>
<dbReference type="SMART" id="SM00233">
    <property type="entry name" value="PH"/>
    <property type="match status" value="1"/>
</dbReference>
<keyword evidence="16 23" id="KW-0829">Tyrosine-protein kinase</keyword>
<dbReference type="InterPro" id="IPR001452">
    <property type="entry name" value="SH3_domain"/>
</dbReference>
<dbReference type="SMART" id="SM00252">
    <property type="entry name" value="SH2"/>
    <property type="match status" value="1"/>
</dbReference>
<dbReference type="SUPFAM" id="SSF56112">
    <property type="entry name" value="Protein kinase-like (PK-like)"/>
    <property type="match status" value="1"/>
</dbReference>
<dbReference type="CDD" id="cd00100">
    <property type="entry name" value="beta-trefoil_IL1"/>
    <property type="match status" value="1"/>
</dbReference>
<dbReference type="SMART" id="SM00326">
    <property type="entry name" value="SH3"/>
    <property type="match status" value="1"/>
</dbReference>
<evidence type="ECO:0000256" key="18">
    <source>
        <dbReference type="ARBA" id="ARBA00051245"/>
    </source>
</evidence>
<feature type="domain" description="SH3" evidence="26">
    <location>
        <begin position="203"/>
        <end position="263"/>
    </location>
</feature>
<evidence type="ECO:0000256" key="19">
    <source>
        <dbReference type="PROSITE-ProRule" id="PRU00191"/>
    </source>
</evidence>
<gene>
    <name evidence="29" type="ORF">QTP70_018502</name>
</gene>
<keyword evidence="6" id="KW-0597">Phosphoprotein</keyword>
<dbReference type="Pfam" id="PF00169">
    <property type="entry name" value="PH"/>
    <property type="match status" value="1"/>
</dbReference>
<evidence type="ECO:0000256" key="4">
    <source>
        <dbReference type="ARBA" id="ARBA00022443"/>
    </source>
</evidence>
<evidence type="ECO:0000256" key="24">
    <source>
        <dbReference type="SAM" id="MobiDB-lite"/>
    </source>
</evidence>
<sequence>MLDMELPGRRQRGRPKRSTKVAQMSEAKIIKEGVLLKMSQQKKKIFPRNYKERLFILTSQTLIYYEQEKGNKKRKKGSILTERIYWVEKVEPEKNAPVERKFPFQIAYDESILYMFAKDDTDRTDWLEAGNDKLSAKYHKGFWVDGVFLCCGQAVKNAPGCSDWHKESLKLRASSRNIVLPPVPSAKLRGRTHLPPIPEDEGSAGVEVVALYDYTAKKPGELSVVKGNQYISLEKMSGDWWKIRDTTGTEGLVPSNYIEEVNTDDSLRRSVEDDIENYPWYVGNMSRVKTEQLLREKGKEGSFVVRDSSQKGVYTVSLFSRALDEVNGTVRHYLINVSADGLYYLAENHLFESIPQMIGYHQHNGAGLLTRLRLPARETSPTPQTAQGMWELSRKDVRVVKELGSGQFGVVQLGMWKGEHQVAIKMVKEGCMSSDEFIEEAQVMIVCVSLFSERKLRHPKLVRLYGVCTECFPIYIVTEFMSNGCLLEYLRHHGKELQPQRLLIMCLDVCEAMAYLEDQQFIHRDLAARNCLVDKDLSVKVSDFGMARYVLDDQYTSSVGTKFPVKWSAPEVLNYTRFSSKSDVWAFGVLMWEVYSLGKQPYEHYDNARVTERVMQGHRLYRPQLATDQIYQVMKSCWHEETFLSGGVSLLHTMVDGKHYYEVGNVLTSKPSNFGRKGDKLLKINEVETQCLPPKMFAKMLSSGSSILMTHRASIDDDKEKKRPVSGDMRPYHKEDISLYFSLDMVQETCLNENDKNPQVPEDSEWERWGKKGDSFTDEEVLLVSMTNTSVAVIQARGCSEQNPCSSCGGKGCTFNDLVVASEQGTISAVCTEYVQKNFERDQVLIQSLLQKNICPENIRPRKAVPHKNNSTTAKITIYYYLSNAQDDFDKGVPVVLNFSGSTTYLKCICMGNRPALTLECCDQRMLQSIYKNDPNAWPFVFYLKTTKDDHRRFESAAYSGWFIHTKPSGMVCMDTGANYSESNFYVIIHLGNE</sequence>
<dbReference type="GO" id="GO:0004715">
    <property type="term" value="F:non-membrane spanning protein tyrosine kinase activity"/>
    <property type="evidence" value="ECO:0007669"/>
    <property type="project" value="UniProtKB-EC"/>
</dbReference>
<evidence type="ECO:0000259" key="26">
    <source>
        <dbReference type="PROSITE" id="PS50002"/>
    </source>
</evidence>
<dbReference type="PROSITE" id="PS00107">
    <property type="entry name" value="PROTEIN_KINASE_ATP"/>
    <property type="match status" value="1"/>
</dbReference>
<comment type="cofactor">
    <cofactor evidence="1">
        <name>Zn(2+)</name>
        <dbReference type="ChEBI" id="CHEBI:29105"/>
    </cofactor>
</comment>
<evidence type="ECO:0000256" key="2">
    <source>
        <dbReference type="ARBA" id="ARBA00004613"/>
    </source>
</evidence>
<dbReference type="InterPro" id="IPR008266">
    <property type="entry name" value="Tyr_kinase_AS"/>
</dbReference>
<keyword evidence="5" id="KW-0964">Secreted</keyword>
<comment type="caution">
    <text evidence="29">The sequence shown here is derived from an EMBL/GenBank/DDBJ whole genome shotgun (WGS) entry which is preliminary data.</text>
</comment>
<keyword evidence="17" id="KW-0449">Lipoprotein</keyword>
<dbReference type="Gene3D" id="2.30.29.30">
    <property type="entry name" value="Pleckstrin-homology domain (PH domain)/Phosphotyrosine-binding domain (PTB)"/>
    <property type="match status" value="1"/>
</dbReference>
<dbReference type="Pfam" id="PF00018">
    <property type="entry name" value="SH3_1"/>
    <property type="match status" value="1"/>
</dbReference>
<dbReference type="InterPro" id="IPR001562">
    <property type="entry name" value="Znf_Btk_motif"/>
</dbReference>
<feature type="compositionally biased region" description="Basic residues" evidence="24">
    <location>
        <begin position="9"/>
        <end position="19"/>
    </location>
</feature>
<dbReference type="PRINTS" id="PR00401">
    <property type="entry name" value="SH2DOMAIN"/>
</dbReference>
<evidence type="ECO:0000256" key="6">
    <source>
        <dbReference type="ARBA" id="ARBA00022553"/>
    </source>
</evidence>
<dbReference type="AlphaFoldDB" id="A0AAE0PYV8"/>
<dbReference type="Pfam" id="PF00779">
    <property type="entry name" value="BTK"/>
    <property type="match status" value="1"/>
</dbReference>
<dbReference type="PANTHER" id="PTHR24418">
    <property type="entry name" value="TYROSINE-PROTEIN KINASE"/>
    <property type="match status" value="1"/>
</dbReference>
<keyword evidence="10 22" id="KW-0547">Nucleotide-binding</keyword>
<dbReference type="InterPro" id="IPR008996">
    <property type="entry name" value="IL1/FGF"/>
</dbReference>
<dbReference type="SMART" id="SM00219">
    <property type="entry name" value="TyrKc"/>
    <property type="match status" value="1"/>
</dbReference>
<dbReference type="FunFam" id="3.30.200.20:FF:000053">
    <property type="entry name" value="Tyrosine-protein kinase"/>
    <property type="match status" value="1"/>
</dbReference>
<evidence type="ECO:0000256" key="20">
    <source>
        <dbReference type="PROSITE-ProRule" id="PRU00192"/>
    </source>
</evidence>
<dbReference type="EMBL" id="JAUCMX010000026">
    <property type="protein sequence ID" value="KAK3509888.1"/>
    <property type="molecule type" value="Genomic_DNA"/>
</dbReference>
<evidence type="ECO:0000256" key="9">
    <source>
        <dbReference type="ARBA" id="ARBA00022723"/>
    </source>
</evidence>
<comment type="catalytic activity">
    <reaction evidence="18 23">
        <text>L-tyrosyl-[protein] + ATP = O-phospho-L-tyrosyl-[protein] + ADP + H(+)</text>
        <dbReference type="Rhea" id="RHEA:10596"/>
        <dbReference type="Rhea" id="RHEA-COMP:10136"/>
        <dbReference type="Rhea" id="RHEA-COMP:20101"/>
        <dbReference type="ChEBI" id="CHEBI:15378"/>
        <dbReference type="ChEBI" id="CHEBI:30616"/>
        <dbReference type="ChEBI" id="CHEBI:46858"/>
        <dbReference type="ChEBI" id="CHEBI:61978"/>
        <dbReference type="ChEBI" id="CHEBI:456216"/>
        <dbReference type="EC" id="2.7.10.2"/>
    </reaction>
</comment>
<dbReference type="InterPro" id="IPR000975">
    <property type="entry name" value="IL-1_fam"/>
</dbReference>
<evidence type="ECO:0000313" key="29">
    <source>
        <dbReference type="EMBL" id="KAK3509888.1"/>
    </source>
</evidence>
<keyword evidence="14 22" id="KW-0067">ATP-binding</keyword>
<dbReference type="GO" id="GO:0005829">
    <property type="term" value="C:cytosol"/>
    <property type="evidence" value="ECO:0007669"/>
    <property type="project" value="UniProtKB-ARBA"/>
</dbReference>
<dbReference type="CDD" id="cd01238">
    <property type="entry name" value="PH_Btk"/>
    <property type="match status" value="1"/>
</dbReference>
<dbReference type="Proteomes" id="UP001274896">
    <property type="component" value="Unassembled WGS sequence"/>
</dbReference>
<organism evidence="29 30">
    <name type="scientific">Hemibagrus guttatus</name>
    <dbReference type="NCBI Taxonomy" id="175788"/>
    <lineage>
        <taxon>Eukaryota</taxon>
        <taxon>Metazoa</taxon>
        <taxon>Chordata</taxon>
        <taxon>Craniata</taxon>
        <taxon>Vertebrata</taxon>
        <taxon>Euteleostomi</taxon>
        <taxon>Actinopterygii</taxon>
        <taxon>Neopterygii</taxon>
        <taxon>Teleostei</taxon>
        <taxon>Ostariophysi</taxon>
        <taxon>Siluriformes</taxon>
        <taxon>Bagridae</taxon>
        <taxon>Hemibagrus</taxon>
    </lineage>
</organism>
<dbReference type="PROSITE" id="PS50001">
    <property type="entry name" value="SH2"/>
    <property type="match status" value="1"/>
</dbReference>
<feature type="region of interest" description="Disordered" evidence="24">
    <location>
        <begin position="1"/>
        <end position="20"/>
    </location>
</feature>
<keyword evidence="7 23" id="KW-0808">Transferase</keyword>
<dbReference type="InterPro" id="IPR050198">
    <property type="entry name" value="Non-receptor_tyrosine_kinases"/>
</dbReference>
<dbReference type="GO" id="GO:0035556">
    <property type="term" value="P:intracellular signal transduction"/>
    <property type="evidence" value="ECO:0007669"/>
    <property type="project" value="InterPro"/>
</dbReference>
<keyword evidence="12 23" id="KW-0418">Kinase</keyword>
<dbReference type="GO" id="GO:0005524">
    <property type="term" value="F:ATP binding"/>
    <property type="evidence" value="ECO:0007669"/>
    <property type="project" value="UniProtKB-UniRule"/>
</dbReference>
<keyword evidence="13" id="KW-0862">Zinc</keyword>
<evidence type="ECO:0000256" key="17">
    <source>
        <dbReference type="ARBA" id="ARBA00023288"/>
    </source>
</evidence>
<accession>A0AAE0PYV8</accession>
<evidence type="ECO:0000256" key="3">
    <source>
        <dbReference type="ARBA" id="ARBA00010448"/>
    </source>
</evidence>
<dbReference type="InterPro" id="IPR020635">
    <property type="entry name" value="Tyr_kinase_cat_dom"/>
</dbReference>
<comment type="similarity">
    <text evidence="23">Belongs to the protein kinase superfamily. Tyr protein kinase family.</text>
</comment>
<evidence type="ECO:0000259" key="27">
    <source>
        <dbReference type="PROSITE" id="PS50003"/>
    </source>
</evidence>
<dbReference type="InterPro" id="IPR001245">
    <property type="entry name" value="Ser-Thr/Tyr_kinase_cat_dom"/>
</dbReference>
<evidence type="ECO:0000256" key="8">
    <source>
        <dbReference type="ARBA" id="ARBA00022707"/>
    </source>
</evidence>
<evidence type="ECO:0000256" key="5">
    <source>
        <dbReference type="ARBA" id="ARBA00022525"/>
    </source>
</evidence>
<dbReference type="SMART" id="SM00125">
    <property type="entry name" value="IL1"/>
    <property type="match status" value="1"/>
</dbReference>
<evidence type="ECO:0000256" key="7">
    <source>
        <dbReference type="ARBA" id="ARBA00022679"/>
    </source>
</evidence>
<dbReference type="InterPro" id="IPR001849">
    <property type="entry name" value="PH_domain"/>
</dbReference>
<dbReference type="Pfam" id="PF00340">
    <property type="entry name" value="IL1"/>
    <property type="match status" value="1"/>
</dbReference>
<dbReference type="Gene3D" id="2.80.10.50">
    <property type="match status" value="1"/>
</dbReference>
<evidence type="ECO:0000256" key="1">
    <source>
        <dbReference type="ARBA" id="ARBA00001947"/>
    </source>
</evidence>
<evidence type="ECO:0000259" key="28">
    <source>
        <dbReference type="PROSITE" id="PS50011"/>
    </source>
</evidence>
<name>A0AAE0PYV8_9TELE</name>
<dbReference type="InterPro" id="IPR036860">
    <property type="entry name" value="SH2_dom_sf"/>
</dbReference>
<keyword evidence="30" id="KW-1185">Reference proteome</keyword>
<dbReference type="InterPro" id="IPR036028">
    <property type="entry name" value="SH3-like_dom_sf"/>
</dbReference>
<dbReference type="EC" id="2.7.10.2" evidence="23"/>
<dbReference type="SMART" id="SM00107">
    <property type="entry name" value="BTK"/>
    <property type="match status" value="1"/>
</dbReference>
<keyword evidence="9" id="KW-0479">Metal-binding</keyword>
<dbReference type="PROSITE" id="PS00109">
    <property type="entry name" value="PROTEIN_KINASE_TYR"/>
    <property type="match status" value="1"/>
</dbReference>
<feature type="domain" description="Protein kinase" evidence="28">
    <location>
        <begin position="397"/>
        <end position="655"/>
    </location>
</feature>
<evidence type="ECO:0000256" key="21">
    <source>
        <dbReference type="PROSITE-ProRule" id="PRU00432"/>
    </source>
</evidence>
<evidence type="ECO:0000256" key="16">
    <source>
        <dbReference type="ARBA" id="ARBA00023137"/>
    </source>
</evidence>
<comment type="subcellular location">
    <subcellularLocation>
        <location evidence="2">Secreted</location>
    </subcellularLocation>
</comment>
<dbReference type="GO" id="GO:0006955">
    <property type="term" value="P:immune response"/>
    <property type="evidence" value="ECO:0007669"/>
    <property type="project" value="InterPro"/>
</dbReference>
<protein>
    <recommendedName>
        <fullName evidence="23">Tyrosine-protein kinase</fullName>
        <ecNumber evidence="23">2.7.10.2</ecNumber>
    </recommendedName>
</protein>
<feature type="domain" description="PH" evidence="27">
    <location>
        <begin position="28"/>
        <end position="135"/>
    </location>
</feature>
<keyword evidence="15 19" id="KW-0727">SH2 domain</keyword>
<dbReference type="PRINTS" id="PR00109">
    <property type="entry name" value="TYRKINASE"/>
</dbReference>
<dbReference type="GO" id="GO:0005615">
    <property type="term" value="C:extracellular space"/>
    <property type="evidence" value="ECO:0007669"/>
    <property type="project" value="InterPro"/>
</dbReference>
<dbReference type="Pfam" id="PF07714">
    <property type="entry name" value="PK_Tyr_Ser-Thr"/>
    <property type="match status" value="1"/>
</dbReference>
<dbReference type="GO" id="GO:0008270">
    <property type="term" value="F:zinc ion binding"/>
    <property type="evidence" value="ECO:0007669"/>
    <property type="project" value="UniProtKB-KW"/>
</dbReference>
<evidence type="ECO:0000313" key="30">
    <source>
        <dbReference type="Proteomes" id="UP001274896"/>
    </source>
</evidence>
<dbReference type="SUPFAM" id="SSF50044">
    <property type="entry name" value="SH3-domain"/>
    <property type="match status" value="1"/>
</dbReference>
<dbReference type="PROSITE" id="PS50003">
    <property type="entry name" value="PH_DOMAIN"/>
    <property type="match status" value="1"/>
</dbReference>
<dbReference type="PROSITE" id="PS51113">
    <property type="entry name" value="ZF_BTK"/>
    <property type="match status" value="1"/>
</dbReference>
<evidence type="ECO:0000259" key="25">
    <source>
        <dbReference type="PROSITE" id="PS50001"/>
    </source>
</evidence>
<dbReference type="SUPFAM" id="SSF50353">
    <property type="entry name" value="Cytokine"/>
    <property type="match status" value="1"/>
</dbReference>
<evidence type="ECO:0000256" key="15">
    <source>
        <dbReference type="ARBA" id="ARBA00022999"/>
    </source>
</evidence>
<dbReference type="InterPro" id="IPR000719">
    <property type="entry name" value="Prot_kinase_dom"/>
</dbReference>
<dbReference type="InterPro" id="IPR011009">
    <property type="entry name" value="Kinase-like_dom_sf"/>
</dbReference>
<evidence type="ECO:0000256" key="12">
    <source>
        <dbReference type="ARBA" id="ARBA00022777"/>
    </source>
</evidence>
<evidence type="ECO:0000256" key="22">
    <source>
        <dbReference type="PROSITE-ProRule" id="PRU10141"/>
    </source>
</evidence>
<dbReference type="SUPFAM" id="SSF50729">
    <property type="entry name" value="PH domain-like"/>
    <property type="match status" value="1"/>
</dbReference>
<dbReference type="InterPro" id="IPR011993">
    <property type="entry name" value="PH-like_dom_sf"/>
</dbReference>
<dbReference type="FunFam" id="1.10.510.10:FF:000052">
    <property type="entry name" value="Tyrosine-protein kinase"/>
    <property type="match status" value="1"/>
</dbReference>
<dbReference type="Pfam" id="PF00017">
    <property type="entry name" value="SH2"/>
    <property type="match status" value="1"/>
</dbReference>
<reference evidence="29" key="1">
    <citation type="submission" date="2023-06" db="EMBL/GenBank/DDBJ databases">
        <title>Male Hemibagrus guttatus genome.</title>
        <authorList>
            <person name="Bian C."/>
        </authorList>
    </citation>
    <scope>NUCLEOTIDE SEQUENCE</scope>
    <source>
        <strain evidence="29">Male_cb2023</strain>
        <tissue evidence="29">Muscle</tissue>
    </source>
</reference>
<dbReference type="PROSITE" id="PS50002">
    <property type="entry name" value="SH3"/>
    <property type="match status" value="1"/>
</dbReference>
<dbReference type="PROSITE" id="PS50011">
    <property type="entry name" value="PROTEIN_KINASE_DOM"/>
    <property type="match status" value="1"/>
</dbReference>
<keyword evidence="4 20" id="KW-0728">SH3 domain</keyword>
<evidence type="ECO:0000256" key="23">
    <source>
        <dbReference type="RuleBase" id="RU362096"/>
    </source>
</evidence>
<keyword evidence="11 21" id="KW-0863">Zinc-finger</keyword>
<feature type="binding site" evidence="22">
    <location>
        <position position="425"/>
    </location>
    <ligand>
        <name>ATP</name>
        <dbReference type="ChEBI" id="CHEBI:30616"/>
    </ligand>
</feature>